<feature type="transmembrane region" description="Helical" evidence="6">
    <location>
        <begin position="102"/>
        <end position="126"/>
    </location>
</feature>
<feature type="transmembrane region" description="Helical" evidence="6">
    <location>
        <begin position="132"/>
        <end position="154"/>
    </location>
</feature>
<evidence type="ECO:0000256" key="4">
    <source>
        <dbReference type="ARBA" id="ARBA00022989"/>
    </source>
</evidence>
<dbReference type="EMBL" id="CABIJS010000444">
    <property type="protein sequence ID" value="VUZ51454.1"/>
    <property type="molecule type" value="Genomic_DNA"/>
</dbReference>
<dbReference type="Proteomes" id="UP000321570">
    <property type="component" value="Unassembled WGS sequence"/>
</dbReference>
<dbReference type="GO" id="GO:0000139">
    <property type="term" value="C:Golgi membrane"/>
    <property type="evidence" value="ECO:0007669"/>
    <property type="project" value="TreeGrafter"/>
</dbReference>
<accession>A0A564YXY2</accession>
<evidence type="ECO:0000256" key="5">
    <source>
        <dbReference type="ARBA" id="ARBA00023136"/>
    </source>
</evidence>
<evidence type="ECO:0000313" key="7">
    <source>
        <dbReference type="EMBL" id="VUZ51454.1"/>
    </source>
</evidence>
<keyword evidence="8" id="KW-1185">Reference proteome</keyword>
<evidence type="ECO:0000256" key="2">
    <source>
        <dbReference type="ARBA" id="ARBA00006293"/>
    </source>
</evidence>
<keyword evidence="4 6" id="KW-1133">Transmembrane helix</keyword>
<gene>
    <name evidence="7" type="ORF">WMSIL1_LOCUS10282</name>
</gene>
<organism evidence="7 8">
    <name type="scientific">Hymenolepis diminuta</name>
    <name type="common">Rat tapeworm</name>
    <dbReference type="NCBI Taxonomy" id="6216"/>
    <lineage>
        <taxon>Eukaryota</taxon>
        <taxon>Metazoa</taxon>
        <taxon>Spiralia</taxon>
        <taxon>Lophotrochozoa</taxon>
        <taxon>Platyhelminthes</taxon>
        <taxon>Cestoda</taxon>
        <taxon>Eucestoda</taxon>
        <taxon>Cyclophyllidea</taxon>
        <taxon>Hymenolepididae</taxon>
        <taxon>Hymenolepis</taxon>
    </lineage>
</organism>
<feature type="transmembrane region" description="Helical" evidence="6">
    <location>
        <begin position="286"/>
        <end position="305"/>
    </location>
</feature>
<dbReference type="PANTHER" id="PTHR12841:SF6">
    <property type="entry name" value="PROTEIN UNC-50 HOMOLOG"/>
    <property type="match status" value="1"/>
</dbReference>
<reference evidence="7 8" key="1">
    <citation type="submission" date="2019-07" db="EMBL/GenBank/DDBJ databases">
        <authorList>
            <person name="Jastrzebski P J."/>
            <person name="Paukszto L."/>
            <person name="Jastrzebski P J."/>
        </authorList>
    </citation>
    <scope>NUCLEOTIDE SEQUENCE [LARGE SCALE GENOMIC DNA]</scope>
    <source>
        <strain evidence="7 8">WMS-il1</strain>
    </source>
</reference>
<dbReference type="Pfam" id="PF05216">
    <property type="entry name" value="UNC-50"/>
    <property type="match status" value="1"/>
</dbReference>
<evidence type="ECO:0000256" key="6">
    <source>
        <dbReference type="SAM" id="Phobius"/>
    </source>
</evidence>
<proteinExistence type="inferred from homology"/>
<name>A0A564YXY2_HYMDI</name>
<comment type="subcellular location">
    <subcellularLocation>
        <location evidence="1">Membrane</location>
        <topology evidence="1">Multi-pass membrane protein</topology>
    </subcellularLocation>
</comment>
<evidence type="ECO:0000256" key="1">
    <source>
        <dbReference type="ARBA" id="ARBA00004141"/>
    </source>
</evidence>
<dbReference type="InterPro" id="IPR007881">
    <property type="entry name" value="UNC-50"/>
</dbReference>
<keyword evidence="3 6" id="KW-0812">Transmembrane</keyword>
<feature type="transmembrane region" description="Helical" evidence="6">
    <location>
        <begin position="256"/>
        <end position="274"/>
    </location>
</feature>
<protein>
    <submittedName>
        <fullName evidence="7">Uncharacterized protein</fullName>
    </submittedName>
</protein>
<evidence type="ECO:0000313" key="8">
    <source>
        <dbReference type="Proteomes" id="UP000321570"/>
    </source>
</evidence>
<dbReference type="AlphaFoldDB" id="A0A564YXY2"/>
<keyword evidence="5 6" id="KW-0472">Membrane</keyword>
<dbReference type="PANTHER" id="PTHR12841">
    <property type="entry name" value="PROTEIN UNC-50 HOMOLOG"/>
    <property type="match status" value="1"/>
</dbReference>
<sequence length="318" mass="36931">MESCSSDFALKNVVVDNNASRKPYSKRKHSNGLCRQACSNFSLGAKEKAKKYFSRFYKFRQMDFEYASWQMVNIFVSPQKLYRNFSYHHSTRNQWARDDPAFMILLIPWMFISTTIYSAVLGHSFFGWLKLLSWSIIVECIISGLIVASFMWIITNRWMIRSEHSGVVSSGPTSPTIFGGPIRSDFNYRRHSSVASDDESINSDGSYSYPLVVEWAYAFDIHLNALFPCIIILRIIQPIFFYFIRRRTFVGSLIGNTFWLAGILYYVYITFLGYKALPFLRRTRSILLTGTVFVILYVVSVALRWNLTKGMCDFYALF</sequence>
<evidence type="ECO:0000256" key="3">
    <source>
        <dbReference type="ARBA" id="ARBA00022692"/>
    </source>
</evidence>
<comment type="similarity">
    <text evidence="2">Belongs to the unc-50 family.</text>
</comment>